<proteinExistence type="inferred from homology"/>
<gene>
    <name evidence="5" type="ORF">MJAP1_000184</name>
</gene>
<protein>
    <recommendedName>
        <fullName evidence="4">Methyltransferase domain-containing protein</fullName>
    </recommendedName>
</protein>
<dbReference type="InterPro" id="IPR025714">
    <property type="entry name" value="Methyltranfer_dom"/>
</dbReference>
<dbReference type="EMBL" id="CP119958">
    <property type="protein sequence ID" value="WFD37242.1"/>
    <property type="molecule type" value="Genomic_DNA"/>
</dbReference>
<evidence type="ECO:0000256" key="3">
    <source>
        <dbReference type="ARBA" id="ARBA00022679"/>
    </source>
</evidence>
<name>A0AAF0J821_9BASI</name>
<dbReference type="Proteomes" id="UP001217754">
    <property type="component" value="Chromosome 1"/>
</dbReference>
<evidence type="ECO:0000313" key="6">
    <source>
        <dbReference type="Proteomes" id="UP001217754"/>
    </source>
</evidence>
<evidence type="ECO:0000313" key="5">
    <source>
        <dbReference type="EMBL" id="WFD37242.1"/>
    </source>
</evidence>
<dbReference type="PANTHER" id="PTHR12176:SF80">
    <property type="entry name" value="EEF1A LYSINE METHYLTRANSFERASE 4"/>
    <property type="match status" value="1"/>
</dbReference>
<keyword evidence="3" id="KW-0808">Transferase</keyword>
<feature type="domain" description="Methyltransferase" evidence="4">
    <location>
        <begin position="47"/>
        <end position="136"/>
    </location>
</feature>
<dbReference type="GO" id="GO:0032259">
    <property type="term" value="P:methylation"/>
    <property type="evidence" value="ECO:0007669"/>
    <property type="project" value="UniProtKB-KW"/>
</dbReference>
<dbReference type="GeneID" id="85223833"/>
<keyword evidence="2" id="KW-0489">Methyltransferase</keyword>
<reference evidence="5" key="1">
    <citation type="submission" date="2023-03" db="EMBL/GenBank/DDBJ databases">
        <title>Mating type loci evolution in Malassezia.</title>
        <authorList>
            <person name="Coelho M.A."/>
        </authorList>
    </citation>
    <scope>NUCLEOTIDE SEQUENCE</scope>
    <source>
        <strain evidence="5">CBS 9431</strain>
    </source>
</reference>
<dbReference type="InterPro" id="IPR051419">
    <property type="entry name" value="Lys/N-term_MeTrsfase_sf"/>
</dbReference>
<sequence>MEPKNGDFQTREYWDQRYASEAPDADFDWFRKYSDISDIMHELVPDRASRILMLGCGNSTLSADMYEDGYKNIVNLDYSSVLIEKMQQRAPDMEWKVMDIRELEEHADELGGKGTWDVIIDKGTMDALMAENASVWNPSEQVLDNVRREVDGVLALLKSHTGLFLYFTFGQPHFRKPHMQRPNWTIEQRELGDTFHYYLYIGRKE</sequence>
<dbReference type="PANTHER" id="PTHR12176">
    <property type="entry name" value="SAM-DEPENDENT METHYLTRANSFERASE SUPERFAMILY PROTEIN"/>
    <property type="match status" value="1"/>
</dbReference>
<keyword evidence="6" id="KW-1185">Reference proteome</keyword>
<dbReference type="Pfam" id="PF13847">
    <property type="entry name" value="Methyltransf_31"/>
    <property type="match status" value="1"/>
</dbReference>
<dbReference type="InterPro" id="IPR029063">
    <property type="entry name" value="SAM-dependent_MTases_sf"/>
</dbReference>
<dbReference type="CDD" id="cd02440">
    <property type="entry name" value="AdoMet_MTases"/>
    <property type="match status" value="1"/>
</dbReference>
<dbReference type="SUPFAM" id="SSF53335">
    <property type="entry name" value="S-adenosyl-L-methionine-dependent methyltransferases"/>
    <property type="match status" value="1"/>
</dbReference>
<dbReference type="AlphaFoldDB" id="A0AAF0J821"/>
<comment type="similarity">
    <text evidence="1">Belongs to the methyltransferase superfamily.</text>
</comment>
<evidence type="ECO:0000256" key="2">
    <source>
        <dbReference type="ARBA" id="ARBA00022603"/>
    </source>
</evidence>
<dbReference type="GO" id="GO:0008168">
    <property type="term" value="F:methyltransferase activity"/>
    <property type="evidence" value="ECO:0007669"/>
    <property type="project" value="UniProtKB-KW"/>
</dbReference>
<dbReference type="Gene3D" id="3.40.50.150">
    <property type="entry name" value="Vaccinia Virus protein VP39"/>
    <property type="match status" value="1"/>
</dbReference>
<organism evidence="5 6">
    <name type="scientific">Malassezia japonica</name>
    <dbReference type="NCBI Taxonomy" id="223818"/>
    <lineage>
        <taxon>Eukaryota</taxon>
        <taxon>Fungi</taxon>
        <taxon>Dikarya</taxon>
        <taxon>Basidiomycota</taxon>
        <taxon>Ustilaginomycotina</taxon>
        <taxon>Malasseziomycetes</taxon>
        <taxon>Malasseziales</taxon>
        <taxon>Malasseziaceae</taxon>
        <taxon>Malassezia</taxon>
    </lineage>
</organism>
<accession>A0AAF0J821</accession>
<dbReference type="RefSeq" id="XP_060120139.1">
    <property type="nucleotide sequence ID" value="XM_060264156.1"/>
</dbReference>
<evidence type="ECO:0000259" key="4">
    <source>
        <dbReference type="Pfam" id="PF13847"/>
    </source>
</evidence>
<evidence type="ECO:0000256" key="1">
    <source>
        <dbReference type="ARBA" id="ARBA00008361"/>
    </source>
</evidence>